<reference evidence="1 2" key="1">
    <citation type="submission" date="2018-08" db="EMBL/GenBank/DDBJ databases">
        <title>Aeromicrobium sp. M2KJ-4, whole genome shotgun sequence.</title>
        <authorList>
            <person name="Tuo L."/>
        </authorList>
    </citation>
    <scope>NUCLEOTIDE SEQUENCE [LARGE SCALE GENOMIC DNA]</scope>
    <source>
        <strain evidence="1 2">M2KJ-4</strain>
    </source>
</reference>
<accession>A0A371P8A7</accession>
<comment type="caution">
    <text evidence="1">The sequence shown here is derived from an EMBL/GenBank/DDBJ whole genome shotgun (WGS) entry which is preliminary data.</text>
</comment>
<dbReference type="AlphaFoldDB" id="A0A371P8A7"/>
<name>A0A371P8A7_9ACTN</name>
<dbReference type="Proteomes" id="UP000265581">
    <property type="component" value="Unassembled WGS sequence"/>
</dbReference>
<protein>
    <submittedName>
        <fullName evidence="1">Uncharacterized protein</fullName>
    </submittedName>
</protein>
<organism evidence="1 2">
    <name type="scientific">Aeromicrobium endophyticum</name>
    <dbReference type="NCBI Taxonomy" id="2292704"/>
    <lineage>
        <taxon>Bacteria</taxon>
        <taxon>Bacillati</taxon>
        <taxon>Actinomycetota</taxon>
        <taxon>Actinomycetes</taxon>
        <taxon>Propionibacteriales</taxon>
        <taxon>Nocardioidaceae</taxon>
        <taxon>Aeromicrobium</taxon>
    </lineage>
</organism>
<evidence type="ECO:0000313" key="2">
    <source>
        <dbReference type="Proteomes" id="UP000265581"/>
    </source>
</evidence>
<keyword evidence="2" id="KW-1185">Reference proteome</keyword>
<evidence type="ECO:0000313" key="1">
    <source>
        <dbReference type="EMBL" id="REK72142.1"/>
    </source>
</evidence>
<gene>
    <name evidence="1" type="ORF">DX116_00360</name>
</gene>
<proteinExistence type="predicted"/>
<dbReference type="EMBL" id="QUBR01000001">
    <property type="protein sequence ID" value="REK72142.1"/>
    <property type="molecule type" value="Genomic_DNA"/>
</dbReference>
<sequence length="98" mass="11090">MHALRQGLAVDTIYPTIADDQMGGLVAEWRADMRRITVDVDSDGDLLISVHGAKGQLLYRGESLSELRRHLRDFTAYVSNANPGWRALFRSGREFTER</sequence>